<comment type="similarity">
    <text evidence="8">Belongs to the protein kinase superfamily. STE Ser/Thr protein kinase family. COT1 subfamily.</text>
</comment>
<dbReference type="Gene3D" id="1.10.510.10">
    <property type="entry name" value="Transferase(Phosphotransferase) domain 1"/>
    <property type="match status" value="2"/>
</dbReference>
<dbReference type="GO" id="GO:0031032">
    <property type="term" value="P:actomyosin structure organization"/>
    <property type="evidence" value="ECO:0007669"/>
    <property type="project" value="TreeGrafter"/>
</dbReference>
<feature type="domain" description="AGC-kinase C-terminal" evidence="14">
    <location>
        <begin position="500"/>
        <end position="575"/>
    </location>
</feature>
<reference evidence="15 16" key="1">
    <citation type="journal article" date="2015" name="Genome Biol. Evol.">
        <title>Phylogenomic analyses indicate that early fungi evolved digesting cell walls of algal ancestors of land plants.</title>
        <authorList>
            <person name="Chang Y."/>
            <person name="Wang S."/>
            <person name="Sekimoto S."/>
            <person name="Aerts A.L."/>
            <person name="Choi C."/>
            <person name="Clum A."/>
            <person name="LaButti K.M."/>
            <person name="Lindquist E.A."/>
            <person name="Yee Ngan C."/>
            <person name="Ohm R.A."/>
            <person name="Salamov A.A."/>
            <person name="Grigoriev I.V."/>
            <person name="Spatafora J.W."/>
            <person name="Berbee M.L."/>
        </authorList>
    </citation>
    <scope>NUCLEOTIDE SEQUENCE [LARGE SCALE GENOMIC DNA]</scope>
    <source>
        <strain evidence="15 16">JEL478</strain>
    </source>
</reference>
<dbReference type="InterPro" id="IPR017441">
    <property type="entry name" value="Protein_kinase_ATP_BS"/>
</dbReference>
<dbReference type="Pfam" id="PF00069">
    <property type="entry name" value="Pkinase"/>
    <property type="match status" value="2"/>
</dbReference>
<comment type="catalytic activity">
    <reaction evidence="9">
        <text>L-threonyl-[protein] + ATP = O-phospho-L-threonyl-[protein] + ADP + H(+)</text>
        <dbReference type="Rhea" id="RHEA:46608"/>
        <dbReference type="Rhea" id="RHEA-COMP:11060"/>
        <dbReference type="Rhea" id="RHEA-COMP:11605"/>
        <dbReference type="ChEBI" id="CHEBI:15378"/>
        <dbReference type="ChEBI" id="CHEBI:30013"/>
        <dbReference type="ChEBI" id="CHEBI:30616"/>
        <dbReference type="ChEBI" id="CHEBI:61977"/>
        <dbReference type="ChEBI" id="CHEBI:456216"/>
        <dbReference type="EC" id="2.7.11.1"/>
    </reaction>
</comment>
<evidence type="ECO:0000256" key="10">
    <source>
        <dbReference type="ARBA" id="ARBA00048679"/>
    </source>
</evidence>
<dbReference type="AlphaFoldDB" id="A0A139AY38"/>
<feature type="domain" description="Protein kinase" evidence="13">
    <location>
        <begin position="116"/>
        <end position="499"/>
    </location>
</feature>
<evidence type="ECO:0000313" key="15">
    <source>
        <dbReference type="EMBL" id="KXS21365.1"/>
    </source>
</evidence>
<evidence type="ECO:0000259" key="14">
    <source>
        <dbReference type="PROSITE" id="PS51285"/>
    </source>
</evidence>
<dbReference type="GO" id="GO:0005524">
    <property type="term" value="F:ATP binding"/>
    <property type="evidence" value="ECO:0007669"/>
    <property type="project" value="UniProtKB-UniRule"/>
</dbReference>
<evidence type="ECO:0000256" key="7">
    <source>
        <dbReference type="ARBA" id="ARBA00022840"/>
    </source>
</evidence>
<evidence type="ECO:0000256" key="2">
    <source>
        <dbReference type="ARBA" id="ARBA00022527"/>
    </source>
</evidence>
<evidence type="ECO:0000256" key="5">
    <source>
        <dbReference type="ARBA" id="ARBA00022741"/>
    </source>
</evidence>
<dbReference type="InterPro" id="IPR000961">
    <property type="entry name" value="AGC-kinase_C"/>
</dbReference>
<gene>
    <name evidence="15" type="ORF">M427DRAFT_496766</name>
</gene>
<dbReference type="SUPFAM" id="SSF56112">
    <property type="entry name" value="Protein kinase-like (PK-like)"/>
    <property type="match status" value="1"/>
</dbReference>
<dbReference type="SMART" id="SM00220">
    <property type="entry name" value="S_TKc"/>
    <property type="match status" value="1"/>
</dbReference>
<dbReference type="InterPro" id="IPR000719">
    <property type="entry name" value="Prot_kinase_dom"/>
</dbReference>
<keyword evidence="16" id="KW-1185">Reference proteome</keyword>
<evidence type="ECO:0000256" key="1">
    <source>
        <dbReference type="ARBA" id="ARBA00012513"/>
    </source>
</evidence>
<organism evidence="15 16">
    <name type="scientific">Gonapodya prolifera (strain JEL478)</name>
    <name type="common">Monoblepharis prolifera</name>
    <dbReference type="NCBI Taxonomy" id="1344416"/>
    <lineage>
        <taxon>Eukaryota</taxon>
        <taxon>Fungi</taxon>
        <taxon>Fungi incertae sedis</taxon>
        <taxon>Chytridiomycota</taxon>
        <taxon>Chytridiomycota incertae sedis</taxon>
        <taxon>Monoblepharidomycetes</taxon>
        <taxon>Monoblepharidales</taxon>
        <taxon>Gonapodyaceae</taxon>
        <taxon>Gonapodya</taxon>
    </lineage>
</organism>
<feature type="region of interest" description="Disordered" evidence="12">
    <location>
        <begin position="1"/>
        <end position="38"/>
    </location>
</feature>
<dbReference type="PROSITE" id="PS51285">
    <property type="entry name" value="AGC_KINASE_CTER"/>
    <property type="match status" value="1"/>
</dbReference>
<dbReference type="PROSITE" id="PS50011">
    <property type="entry name" value="PROTEIN_KINASE_DOM"/>
    <property type="match status" value="1"/>
</dbReference>
<dbReference type="OMA" id="HDNAYYQ"/>
<sequence>MFSPDARTPPPAASARASSDSMSSSSSSNLPSFPVSQPTLDKTTILRNKVEILYKNMVSECIDRERRAADLDARLAAEINAGAMSEERRGKVMNQQRRKESDFLRLRRTRLSSADFETVRVIGRGAFGEVRLVQKRDTGKVFAMKVLKKSEMMKKDQVRFGGGGGLDGAGLMTVRYSGSDGARVLWSAVCIGSIVRHGDLRGACKNGMDAGARSVYMNPMEDSVYAQREAPPVIVGCICSPIFLLAHVRAERDVLAESAETPWVVQLYFSFQDEHYLYLVMEFCPGGDMMNMLIKYDTFPEDVTRFYMAECVLAIDSIHELGFVHRDVKPDNLLIDKDGHVKVSDFGLSTGLHKMYSTEAWREGPPPVLDHGPDGSVKRIDVSRKDRLATWKKNRRAIAYSTVGTPDYMAVETFSQQGYSAECDWWSLGAIMFECLVGYPPFCSETPHETYRKILNHRDHLYFPEDVHVSREAEDLIKRLICDPQYRLSGPEIKRHPFFRNVDWTTIRQLRPPLVPELKSITDTSYFDDIPEAPGAAHPMGMGTVGSTMGGDPVQKELVFLGYTYKRFLTFNASS</sequence>
<name>A0A139AY38_GONPJ</name>
<dbReference type="PROSITE" id="PS00108">
    <property type="entry name" value="PROTEIN_KINASE_ST"/>
    <property type="match status" value="1"/>
</dbReference>
<proteinExistence type="inferred from homology"/>
<evidence type="ECO:0000256" key="11">
    <source>
        <dbReference type="PROSITE-ProRule" id="PRU10141"/>
    </source>
</evidence>
<dbReference type="PANTHER" id="PTHR22988">
    <property type="entry name" value="MYOTONIC DYSTROPHY S/T KINASE-RELATED"/>
    <property type="match status" value="1"/>
</dbReference>
<evidence type="ECO:0000256" key="8">
    <source>
        <dbReference type="ARBA" id="ARBA00038271"/>
    </source>
</evidence>
<keyword evidence="5 11" id="KW-0547">Nucleotide-binding</keyword>
<keyword evidence="7 11" id="KW-0067">ATP-binding</keyword>
<dbReference type="Gene3D" id="3.30.200.20">
    <property type="entry name" value="Phosphorylase Kinase, domain 1"/>
    <property type="match status" value="3"/>
</dbReference>
<keyword evidence="2" id="KW-0723">Serine/threonine-protein kinase</keyword>
<evidence type="ECO:0000313" key="16">
    <source>
        <dbReference type="Proteomes" id="UP000070544"/>
    </source>
</evidence>
<evidence type="ECO:0000256" key="9">
    <source>
        <dbReference type="ARBA" id="ARBA00047899"/>
    </source>
</evidence>
<dbReference type="PANTHER" id="PTHR22988:SF76">
    <property type="entry name" value="CHROMOSOME UNDETERMINED SCAFFOLD_135, WHOLE GENOME SHOTGUN SEQUENCE"/>
    <property type="match status" value="1"/>
</dbReference>
<dbReference type="GO" id="GO:0005856">
    <property type="term" value="C:cytoskeleton"/>
    <property type="evidence" value="ECO:0007669"/>
    <property type="project" value="TreeGrafter"/>
</dbReference>
<protein>
    <recommendedName>
        <fullName evidence="1">non-specific serine/threonine protein kinase</fullName>
        <ecNumber evidence="1">2.7.11.1</ecNumber>
    </recommendedName>
</protein>
<dbReference type="PROSITE" id="PS00107">
    <property type="entry name" value="PROTEIN_KINASE_ATP"/>
    <property type="match status" value="1"/>
</dbReference>
<dbReference type="InterPro" id="IPR011009">
    <property type="entry name" value="Kinase-like_dom_sf"/>
</dbReference>
<keyword evidence="4" id="KW-0808">Transferase</keyword>
<keyword evidence="6 15" id="KW-0418">Kinase</keyword>
<feature type="binding site" evidence="11">
    <location>
        <position position="145"/>
    </location>
    <ligand>
        <name>ATP</name>
        <dbReference type="ChEBI" id="CHEBI:30616"/>
    </ligand>
</feature>
<dbReference type="STRING" id="1344416.A0A139AY38"/>
<accession>A0A139AY38</accession>
<dbReference type="FunFam" id="1.10.510.10:FF:000024">
    <property type="entry name" value="Probable serine/threonine-protein kinase cot-1"/>
    <property type="match status" value="1"/>
</dbReference>
<evidence type="ECO:0000256" key="12">
    <source>
        <dbReference type="SAM" id="MobiDB-lite"/>
    </source>
</evidence>
<dbReference type="Proteomes" id="UP000070544">
    <property type="component" value="Unassembled WGS sequence"/>
</dbReference>
<dbReference type="GO" id="GO:0004674">
    <property type="term" value="F:protein serine/threonine kinase activity"/>
    <property type="evidence" value="ECO:0007669"/>
    <property type="project" value="UniProtKB-KW"/>
</dbReference>
<evidence type="ECO:0000259" key="13">
    <source>
        <dbReference type="PROSITE" id="PS50011"/>
    </source>
</evidence>
<dbReference type="GO" id="GO:0005737">
    <property type="term" value="C:cytoplasm"/>
    <property type="evidence" value="ECO:0007669"/>
    <property type="project" value="TreeGrafter"/>
</dbReference>
<feature type="compositionally biased region" description="Low complexity" evidence="12">
    <location>
        <begin position="13"/>
        <end position="36"/>
    </location>
</feature>
<comment type="catalytic activity">
    <reaction evidence="10">
        <text>L-seryl-[protein] + ATP = O-phospho-L-seryl-[protein] + ADP + H(+)</text>
        <dbReference type="Rhea" id="RHEA:17989"/>
        <dbReference type="Rhea" id="RHEA-COMP:9863"/>
        <dbReference type="Rhea" id="RHEA-COMP:11604"/>
        <dbReference type="ChEBI" id="CHEBI:15378"/>
        <dbReference type="ChEBI" id="CHEBI:29999"/>
        <dbReference type="ChEBI" id="CHEBI:30616"/>
        <dbReference type="ChEBI" id="CHEBI:83421"/>
        <dbReference type="ChEBI" id="CHEBI:456216"/>
        <dbReference type="EC" id="2.7.11.1"/>
    </reaction>
</comment>
<keyword evidence="3" id="KW-0597">Phosphoprotein</keyword>
<dbReference type="EC" id="2.7.11.1" evidence="1"/>
<dbReference type="SMART" id="SM00133">
    <property type="entry name" value="S_TK_X"/>
    <property type="match status" value="1"/>
</dbReference>
<dbReference type="InterPro" id="IPR050839">
    <property type="entry name" value="Rho-assoc_Ser/Thr_Kinase"/>
</dbReference>
<dbReference type="EMBL" id="KQ965733">
    <property type="protein sequence ID" value="KXS21365.1"/>
    <property type="molecule type" value="Genomic_DNA"/>
</dbReference>
<evidence type="ECO:0000256" key="4">
    <source>
        <dbReference type="ARBA" id="ARBA00022679"/>
    </source>
</evidence>
<dbReference type="InterPro" id="IPR008271">
    <property type="entry name" value="Ser/Thr_kinase_AS"/>
</dbReference>
<dbReference type="OrthoDB" id="3638488at2759"/>
<evidence type="ECO:0000256" key="3">
    <source>
        <dbReference type="ARBA" id="ARBA00022553"/>
    </source>
</evidence>
<evidence type="ECO:0000256" key="6">
    <source>
        <dbReference type="ARBA" id="ARBA00022777"/>
    </source>
</evidence>